<dbReference type="Pfam" id="PF16537">
    <property type="entry name" value="T2SSB"/>
    <property type="match status" value="1"/>
</dbReference>
<feature type="compositionally biased region" description="Low complexity" evidence="1">
    <location>
        <begin position="76"/>
        <end position="86"/>
    </location>
</feature>
<dbReference type="GO" id="GO:0015627">
    <property type="term" value="C:type II protein secretion system complex"/>
    <property type="evidence" value="ECO:0007669"/>
    <property type="project" value="InterPro"/>
</dbReference>
<reference evidence="4 5" key="1">
    <citation type="submission" date="2017-03" db="EMBL/GenBank/DDBJ databases">
        <title>Complete genome sequence of Candidatus 'Thiodictyon syntrophicum' sp. nov. strain Cad16T, a photolithoautotroph purple sulfur bacterium isolated from an alpine meromictic lake.</title>
        <authorList>
            <person name="Luedin S.M."/>
            <person name="Pothier J.F."/>
            <person name="Danza F."/>
            <person name="Storelli N."/>
            <person name="Wittwer M."/>
            <person name="Tonolla M."/>
        </authorList>
    </citation>
    <scope>NUCLEOTIDE SEQUENCE [LARGE SCALE GENOMIC DNA]</scope>
    <source>
        <strain evidence="4 5">Cad16T</strain>
    </source>
</reference>
<feature type="compositionally biased region" description="Low complexity" evidence="1">
    <location>
        <begin position="109"/>
        <end position="125"/>
    </location>
</feature>
<feature type="compositionally biased region" description="Basic and acidic residues" evidence="1">
    <location>
        <begin position="266"/>
        <end position="275"/>
    </location>
</feature>
<dbReference type="RefSeq" id="WP_100920880.1">
    <property type="nucleotide sequence ID" value="NZ_CP020370.1"/>
</dbReference>
<feature type="region of interest" description="Disordered" evidence="1">
    <location>
        <begin position="72"/>
        <end position="159"/>
    </location>
</feature>
<keyword evidence="2" id="KW-1133">Transmembrane helix</keyword>
<dbReference type="AlphaFoldDB" id="A0A2K8UCN3"/>
<dbReference type="InterPro" id="IPR032389">
    <property type="entry name" value="GspB_C"/>
</dbReference>
<accession>A0A2K8UCN3</accession>
<evidence type="ECO:0000256" key="1">
    <source>
        <dbReference type="SAM" id="MobiDB-lite"/>
    </source>
</evidence>
<evidence type="ECO:0000313" key="4">
    <source>
        <dbReference type="EMBL" id="AUB83189.1"/>
    </source>
</evidence>
<gene>
    <name evidence="4" type="ORF">THSYN_21080</name>
</gene>
<keyword evidence="2" id="KW-0812">Transmembrane</keyword>
<sequence>MSYILEALRRSQAQRELGRVPTLEGAALVAAGPADAPRRGPWAVAPVVMAAAAVLIALYAALRAPDDPHAVAPGTSAAGQAGAVPAAPAPVPSSPPSIAERRSAPGVLGASPAGVGPDPVVGPRADPGDRDPRSAPGIPAAAPRLATTPGAEGSVPVGALAPGSAGAPLIEAPPPKAQARVAPPVPPIPAVPVPDLAESQAVPPDDPAAQLQLELERQLESDGAVVPDSESAPLPTLREDPGPTPVPPDLIAAIEDFKHQVQGGPGKDKAKEKGAQKAADLPVVPPTPRPPGAPADVGDPATQLRLTHEQEAALPKFVMSVHVYDAQPDRRFVLINGLKYAEGAKTREGLTVERIRVDGAVLMHEGHPFFVHR</sequence>
<feature type="region of interest" description="Disordered" evidence="1">
    <location>
        <begin position="261"/>
        <end position="291"/>
    </location>
</feature>
<proteinExistence type="predicted"/>
<evidence type="ECO:0000259" key="3">
    <source>
        <dbReference type="Pfam" id="PF16537"/>
    </source>
</evidence>
<evidence type="ECO:0000256" key="2">
    <source>
        <dbReference type="SAM" id="Phobius"/>
    </source>
</evidence>
<protein>
    <recommendedName>
        <fullName evidence="3">Type II secretion system protein GspB C-terminal domain-containing protein</fullName>
    </recommendedName>
</protein>
<name>A0A2K8UCN3_9GAMM</name>
<feature type="region of interest" description="Disordered" evidence="1">
    <location>
        <begin position="175"/>
        <end position="244"/>
    </location>
</feature>
<dbReference type="EMBL" id="CP020370">
    <property type="protein sequence ID" value="AUB83189.1"/>
    <property type="molecule type" value="Genomic_DNA"/>
</dbReference>
<dbReference type="KEGG" id="tsy:THSYN_21080"/>
<evidence type="ECO:0000313" key="5">
    <source>
        <dbReference type="Proteomes" id="UP000232638"/>
    </source>
</evidence>
<keyword evidence="5" id="KW-1185">Reference proteome</keyword>
<feature type="domain" description="Type II secretion system protein GspB C-terminal" evidence="3">
    <location>
        <begin position="314"/>
        <end position="371"/>
    </location>
</feature>
<feature type="compositionally biased region" description="Pro residues" evidence="1">
    <location>
        <begin position="183"/>
        <end position="192"/>
    </location>
</feature>
<feature type="transmembrane region" description="Helical" evidence="2">
    <location>
        <begin position="42"/>
        <end position="62"/>
    </location>
</feature>
<organism evidence="4 5">
    <name type="scientific">Candidatus Thiodictyon syntrophicum</name>
    <dbReference type="NCBI Taxonomy" id="1166950"/>
    <lineage>
        <taxon>Bacteria</taxon>
        <taxon>Pseudomonadati</taxon>
        <taxon>Pseudomonadota</taxon>
        <taxon>Gammaproteobacteria</taxon>
        <taxon>Chromatiales</taxon>
        <taxon>Chromatiaceae</taxon>
        <taxon>Thiodictyon</taxon>
    </lineage>
</organism>
<dbReference type="Proteomes" id="UP000232638">
    <property type="component" value="Chromosome"/>
</dbReference>
<dbReference type="OrthoDB" id="5432325at2"/>
<keyword evidence="2" id="KW-0472">Membrane</keyword>